<dbReference type="OrthoDB" id="6058975at2"/>
<evidence type="ECO:0000313" key="2">
    <source>
        <dbReference type="EMBL" id="SIS65663.1"/>
    </source>
</evidence>
<dbReference type="EMBL" id="FTOH01000003">
    <property type="protein sequence ID" value="SIS65663.1"/>
    <property type="molecule type" value="Genomic_DNA"/>
</dbReference>
<evidence type="ECO:0000313" key="3">
    <source>
        <dbReference type="Proteomes" id="UP000185639"/>
    </source>
</evidence>
<name>A0A1N7KVM7_9GAMM</name>
<organism evidence="2 3">
    <name type="scientific">Thalassolituus maritimus</name>
    <dbReference type="NCBI Taxonomy" id="484498"/>
    <lineage>
        <taxon>Bacteria</taxon>
        <taxon>Pseudomonadati</taxon>
        <taxon>Pseudomonadota</taxon>
        <taxon>Gammaproteobacteria</taxon>
        <taxon>Oceanospirillales</taxon>
        <taxon>Oceanospirillaceae</taxon>
        <taxon>Thalassolituus</taxon>
    </lineage>
</organism>
<evidence type="ECO:0008006" key="4">
    <source>
        <dbReference type="Google" id="ProtNLM"/>
    </source>
</evidence>
<evidence type="ECO:0000256" key="1">
    <source>
        <dbReference type="SAM" id="SignalP"/>
    </source>
</evidence>
<dbReference type="STRING" id="484498.SAMN05421686_103120"/>
<keyword evidence="3" id="KW-1185">Reference proteome</keyword>
<feature type="chain" id="PRO_5013292266" description="Carboxypeptidase regulatory-like domain-containing protein" evidence="1">
    <location>
        <begin position="19"/>
        <end position="105"/>
    </location>
</feature>
<feature type="signal peptide" evidence="1">
    <location>
        <begin position="1"/>
        <end position="18"/>
    </location>
</feature>
<keyword evidence="1" id="KW-0732">Signal</keyword>
<sequence>MKTIAFTILLLLSDLALATNLRGRVDIRHPYTGDLFPASGATVELIVFTNFGPQLVYTYFTGSDGMYYMPNIIPGNYILRINGYLDYQVQVVNMPYQDLQPVLMQ</sequence>
<accession>A0A1N7KVM7</accession>
<dbReference type="AlphaFoldDB" id="A0A1N7KVM7"/>
<reference evidence="3" key="1">
    <citation type="submission" date="2017-01" db="EMBL/GenBank/DDBJ databases">
        <authorList>
            <person name="Varghese N."/>
            <person name="Submissions S."/>
        </authorList>
    </citation>
    <scope>NUCLEOTIDE SEQUENCE [LARGE SCALE GENOMIC DNA]</scope>
    <source>
        <strain evidence="3">DSM 24913</strain>
    </source>
</reference>
<protein>
    <recommendedName>
        <fullName evidence="4">Carboxypeptidase regulatory-like domain-containing protein</fullName>
    </recommendedName>
</protein>
<dbReference type="RefSeq" id="WP_076514667.1">
    <property type="nucleotide sequence ID" value="NZ_FTOH01000003.1"/>
</dbReference>
<proteinExistence type="predicted"/>
<dbReference type="SUPFAM" id="SSF49478">
    <property type="entry name" value="Cna protein B-type domain"/>
    <property type="match status" value="1"/>
</dbReference>
<gene>
    <name evidence="2" type="ORF">SAMN05421686_103120</name>
</gene>
<dbReference type="Proteomes" id="UP000185639">
    <property type="component" value="Unassembled WGS sequence"/>
</dbReference>